<dbReference type="PROSITE" id="PS01120">
    <property type="entry name" value="UREASE_1"/>
    <property type="match status" value="1"/>
</dbReference>
<feature type="domain" description="Urease" evidence="10">
    <location>
        <begin position="129"/>
        <end position="568"/>
    </location>
</feature>
<dbReference type="InterPro" id="IPR032466">
    <property type="entry name" value="Metal_Hydrolase"/>
</dbReference>
<dbReference type="SUPFAM" id="SSF51556">
    <property type="entry name" value="Metallo-dependent hydrolases"/>
    <property type="match status" value="1"/>
</dbReference>
<feature type="binding site" description="via carbamate group" evidence="5">
    <location>
        <position position="217"/>
    </location>
    <ligand>
        <name>Ni(2+)</name>
        <dbReference type="ChEBI" id="CHEBI:49786"/>
        <label>2</label>
    </ligand>
</feature>
<comment type="caution">
    <text evidence="11">The sequence shown here is derived from an EMBL/GenBank/DDBJ whole genome shotgun (WGS) entry which is preliminary data.</text>
</comment>
<feature type="binding site" description="via carbamate group" evidence="5">
    <location>
        <position position="217"/>
    </location>
    <ligand>
        <name>Ni(2+)</name>
        <dbReference type="ChEBI" id="CHEBI:49786"/>
        <label>1</label>
    </ligand>
</feature>
<dbReference type="RefSeq" id="WP_220105117.1">
    <property type="nucleotide sequence ID" value="NZ_JAHZSS010000023.1"/>
</dbReference>
<proteinExistence type="inferred from homology"/>
<keyword evidence="4 5" id="KW-0378">Hydrolase</keyword>
<dbReference type="PROSITE" id="PS51368">
    <property type="entry name" value="UREASE_3"/>
    <property type="match status" value="1"/>
</dbReference>
<keyword evidence="3 5" id="KW-0479">Metal-binding</keyword>
<evidence type="ECO:0000256" key="4">
    <source>
        <dbReference type="ARBA" id="ARBA00022801"/>
    </source>
</evidence>
<reference evidence="11" key="1">
    <citation type="submission" date="2021-07" db="EMBL/GenBank/DDBJ databases">
        <title>Neiella marina sp. nov., isolated from the intestinal content of sea cucumber Apostichopus japonicus.</title>
        <authorList>
            <person name="Bai X."/>
        </authorList>
    </citation>
    <scope>NUCLEOTIDE SEQUENCE</scope>
    <source>
        <strain evidence="11">126</strain>
    </source>
</reference>
<accession>A0ABS7EJM6</accession>
<comment type="pathway">
    <text evidence="1 5">Nitrogen metabolism; urea degradation; CO(2) and NH(3) from urea (urease route): step 1/1.</text>
</comment>
<feature type="binding site" evidence="5">
    <location>
        <position position="360"/>
    </location>
    <ligand>
        <name>Ni(2+)</name>
        <dbReference type="ChEBI" id="CHEBI:49786"/>
        <label>1</label>
    </ligand>
</feature>
<dbReference type="SUPFAM" id="SSF51338">
    <property type="entry name" value="Composite domain of metallo-dependent hydrolases"/>
    <property type="match status" value="2"/>
</dbReference>
<dbReference type="NCBIfam" id="TIGR01792">
    <property type="entry name" value="urease_alph"/>
    <property type="match status" value="1"/>
</dbReference>
<feature type="binding site" evidence="5">
    <location>
        <position position="246"/>
    </location>
    <ligand>
        <name>Ni(2+)</name>
        <dbReference type="ChEBI" id="CHEBI:49786"/>
        <label>2</label>
    </ligand>
</feature>
<feature type="active site" description="Proton donor" evidence="5 7">
    <location>
        <position position="320"/>
    </location>
</feature>
<dbReference type="Pfam" id="PF00449">
    <property type="entry name" value="Urease_alpha"/>
    <property type="match status" value="1"/>
</dbReference>
<dbReference type="InterPro" id="IPR011612">
    <property type="entry name" value="Urease_alpha_N_dom"/>
</dbReference>
<dbReference type="PANTHER" id="PTHR43440">
    <property type="entry name" value="UREASE"/>
    <property type="match status" value="1"/>
</dbReference>
<dbReference type="EMBL" id="JAHZSS010000023">
    <property type="protein sequence ID" value="MBW8192495.1"/>
    <property type="molecule type" value="Genomic_DNA"/>
</dbReference>
<evidence type="ECO:0000259" key="10">
    <source>
        <dbReference type="PROSITE" id="PS51368"/>
    </source>
</evidence>
<comment type="catalytic activity">
    <reaction evidence="5 8">
        <text>urea + 2 H2O + H(+) = hydrogencarbonate + 2 NH4(+)</text>
        <dbReference type="Rhea" id="RHEA:20557"/>
        <dbReference type="ChEBI" id="CHEBI:15377"/>
        <dbReference type="ChEBI" id="CHEBI:15378"/>
        <dbReference type="ChEBI" id="CHEBI:16199"/>
        <dbReference type="ChEBI" id="CHEBI:17544"/>
        <dbReference type="ChEBI" id="CHEBI:28938"/>
        <dbReference type="EC" id="3.5.1.5"/>
    </reaction>
</comment>
<evidence type="ECO:0000256" key="9">
    <source>
        <dbReference type="RuleBase" id="RU004158"/>
    </source>
</evidence>
<feature type="binding site" evidence="5 7">
    <location>
        <position position="219"/>
    </location>
    <ligand>
        <name>substrate</name>
    </ligand>
</feature>
<dbReference type="InterPro" id="IPR005848">
    <property type="entry name" value="Urease_asu"/>
</dbReference>
<sequence>MSRISRKAYADMYGPTTGDRVRLADTELWIEVEDDKTQYGDEVKFGGGKVIRDGMGQGQKCRAEVMDCVITNALILDHWGIIKADVGIKDGLVAAIGKAGNADTQPSVDIHIGASTEVIAGEGQILTAGGVDSHIHFICPQQVEEALMSGTTTMLGGGTGPATGTNATTCTPGAWNLQRMFESCDDLPMNFGFLGKGNASLPAPLAEQLDAGACGLKLHEDWGTTPASIDNCLTVAEQYDVQVAIHTDTLNESGFVEDTLAAFKGRCIHTYHTEGAGGGHAPDIIKACGESNVLPSSTNPTRPYTINTVDEHLDMLMVCHHLDPNIPEDVAFADSRIRKETIAAEDILHDMGAFSMIASDSQAMGRVGEVICRTWQTAHKMKVQRGLLPEDEALGCDNYRAKRYIAKYTINPAITHGIDHLVGSVEVGKMADLVLWKPAFFGIKPSLIIKGGFIAAAPMGDANASIPTPQPVHYRYMFGGFGAAAAKTSVYFVSQASIDKGLAETIGVKRKLVPCIGARKAFKEAMIHNAAKPDVTVDAQTYEVKADGVPLICEPATELPLAQRYCLF</sequence>
<dbReference type="InterPro" id="IPR011059">
    <property type="entry name" value="Metal-dep_hydrolase_composite"/>
</dbReference>
<protein>
    <recommendedName>
        <fullName evidence="5 6">Urease subunit alpha</fullName>
        <ecNumber evidence="5 6">3.5.1.5</ecNumber>
    </recommendedName>
    <alternativeName>
        <fullName evidence="5">Urea amidohydrolase subunit alpha</fullName>
    </alternativeName>
</protein>
<dbReference type="PRINTS" id="PR01752">
    <property type="entry name" value="UREASE"/>
</dbReference>
<evidence type="ECO:0000256" key="8">
    <source>
        <dbReference type="RuleBase" id="RU000510"/>
    </source>
</evidence>
<evidence type="ECO:0000313" key="11">
    <source>
        <dbReference type="EMBL" id="MBW8192495.1"/>
    </source>
</evidence>
<dbReference type="InterPro" id="IPR029754">
    <property type="entry name" value="Urease_Ni-bd"/>
</dbReference>
<dbReference type="Gene3D" id="3.20.20.140">
    <property type="entry name" value="Metal-dependent hydrolases"/>
    <property type="match status" value="1"/>
</dbReference>
<dbReference type="Proteomes" id="UP001166251">
    <property type="component" value="Unassembled WGS sequence"/>
</dbReference>
<evidence type="ECO:0000256" key="5">
    <source>
        <dbReference type="HAMAP-Rule" id="MF_01953"/>
    </source>
</evidence>
<feature type="binding site" evidence="5">
    <location>
        <position position="134"/>
    </location>
    <ligand>
        <name>Ni(2+)</name>
        <dbReference type="ChEBI" id="CHEBI:49786"/>
        <label>1</label>
    </ligand>
</feature>
<organism evidence="11 12">
    <name type="scientific">Neiella holothuriorum</name>
    <dbReference type="NCBI Taxonomy" id="2870530"/>
    <lineage>
        <taxon>Bacteria</taxon>
        <taxon>Pseudomonadati</taxon>
        <taxon>Pseudomonadota</taxon>
        <taxon>Gammaproteobacteria</taxon>
        <taxon>Alteromonadales</taxon>
        <taxon>Echinimonadaceae</taxon>
        <taxon>Neiella</taxon>
    </lineage>
</organism>
<dbReference type="GO" id="GO:0009039">
    <property type="term" value="F:urease activity"/>
    <property type="evidence" value="ECO:0007669"/>
    <property type="project" value="UniProtKB-EC"/>
</dbReference>
<comment type="subunit">
    <text evidence="5">Heterotrimer of UreA (gamma), UreB (beta) and UreC (alpha) subunits. Three heterotrimers associate to form the active enzyme.</text>
</comment>
<evidence type="ECO:0000256" key="1">
    <source>
        <dbReference type="ARBA" id="ARBA00004897"/>
    </source>
</evidence>
<feature type="binding site" evidence="5">
    <location>
        <position position="272"/>
    </location>
    <ligand>
        <name>Ni(2+)</name>
        <dbReference type="ChEBI" id="CHEBI:49786"/>
        <label>2</label>
    </ligand>
</feature>
<evidence type="ECO:0000256" key="2">
    <source>
        <dbReference type="ARBA" id="ARBA00022596"/>
    </source>
</evidence>
<keyword evidence="12" id="KW-1185">Reference proteome</keyword>
<dbReference type="HAMAP" id="MF_01953">
    <property type="entry name" value="Urease_alpha"/>
    <property type="match status" value="1"/>
</dbReference>
<dbReference type="InterPro" id="IPR050112">
    <property type="entry name" value="Urease_alpha_subunit"/>
</dbReference>
<dbReference type="CDD" id="cd00375">
    <property type="entry name" value="Urease_alpha"/>
    <property type="match status" value="1"/>
</dbReference>
<evidence type="ECO:0000256" key="3">
    <source>
        <dbReference type="ARBA" id="ARBA00022723"/>
    </source>
</evidence>
<dbReference type="InterPro" id="IPR006680">
    <property type="entry name" value="Amidohydro-rel"/>
</dbReference>
<gene>
    <name evidence="5 11" type="primary">ureC</name>
    <name evidence="11" type="ORF">K0504_15760</name>
</gene>
<dbReference type="InterPro" id="IPR017951">
    <property type="entry name" value="Urease_asu_c"/>
</dbReference>
<comment type="similarity">
    <text evidence="5 9">Belongs to the metallo-dependent hydrolases superfamily. Urease alpha subunit family.</text>
</comment>
<dbReference type="Gene3D" id="2.30.40.10">
    <property type="entry name" value="Urease, subunit C, domain 1"/>
    <property type="match status" value="1"/>
</dbReference>
<dbReference type="InterPro" id="IPR017950">
    <property type="entry name" value="Urease_AS"/>
</dbReference>
<evidence type="ECO:0000313" key="12">
    <source>
        <dbReference type="Proteomes" id="UP001166251"/>
    </source>
</evidence>
<feature type="modified residue" description="N6-carboxylysine" evidence="5">
    <location>
        <position position="217"/>
    </location>
</feature>
<dbReference type="PROSITE" id="PS00145">
    <property type="entry name" value="UREASE_2"/>
    <property type="match status" value="1"/>
</dbReference>
<evidence type="ECO:0000256" key="6">
    <source>
        <dbReference type="NCBIfam" id="TIGR01792"/>
    </source>
</evidence>
<dbReference type="EC" id="3.5.1.5" evidence="5 6"/>
<dbReference type="PANTHER" id="PTHR43440:SF1">
    <property type="entry name" value="UREASE"/>
    <property type="match status" value="1"/>
</dbReference>
<comment type="PTM">
    <text evidence="5">Carboxylation allows a single lysine to coordinate two nickel ions.</text>
</comment>
<dbReference type="NCBIfam" id="NF009685">
    <property type="entry name" value="PRK13206.1"/>
    <property type="match status" value="1"/>
</dbReference>
<dbReference type="NCBIfam" id="NF009686">
    <property type="entry name" value="PRK13207.1"/>
    <property type="match status" value="1"/>
</dbReference>
<name>A0ABS7EJM6_9GAMM</name>
<keyword evidence="2 5" id="KW-0533">Nickel</keyword>
<evidence type="ECO:0000256" key="7">
    <source>
        <dbReference type="PROSITE-ProRule" id="PRU00700"/>
    </source>
</evidence>
<comment type="cofactor">
    <cofactor evidence="5 8">
        <name>Ni cation</name>
        <dbReference type="ChEBI" id="CHEBI:25516"/>
    </cofactor>
    <text evidence="5 8">Binds 2 nickel ions per subunit.</text>
</comment>
<comment type="subcellular location">
    <subcellularLocation>
        <location evidence="5 7">Cytoplasm</location>
    </subcellularLocation>
</comment>
<keyword evidence="5 7" id="KW-0963">Cytoplasm</keyword>
<feature type="binding site" evidence="5">
    <location>
        <position position="136"/>
    </location>
    <ligand>
        <name>Ni(2+)</name>
        <dbReference type="ChEBI" id="CHEBI:49786"/>
        <label>1</label>
    </ligand>
</feature>
<dbReference type="Pfam" id="PF01979">
    <property type="entry name" value="Amidohydro_1"/>
    <property type="match status" value="1"/>
</dbReference>